<dbReference type="AlphaFoldDB" id="A0A8B7Y9T0"/>
<dbReference type="RefSeq" id="XP_022089312.1">
    <property type="nucleotide sequence ID" value="XM_022233620.1"/>
</dbReference>
<keyword evidence="1" id="KW-1185">Reference proteome</keyword>
<name>A0A8B7Y9T0_ACAPL</name>
<dbReference type="OMA" id="ECIDINF"/>
<organism evidence="1 2">
    <name type="scientific">Acanthaster planci</name>
    <name type="common">Crown-of-thorns starfish</name>
    <dbReference type="NCBI Taxonomy" id="133434"/>
    <lineage>
        <taxon>Eukaryota</taxon>
        <taxon>Metazoa</taxon>
        <taxon>Echinodermata</taxon>
        <taxon>Eleutherozoa</taxon>
        <taxon>Asterozoa</taxon>
        <taxon>Asteroidea</taxon>
        <taxon>Valvatacea</taxon>
        <taxon>Valvatida</taxon>
        <taxon>Acanthasteridae</taxon>
        <taxon>Acanthaster</taxon>
    </lineage>
</organism>
<dbReference type="Proteomes" id="UP000694845">
    <property type="component" value="Unplaced"/>
</dbReference>
<dbReference type="KEGG" id="aplc:110978544"/>
<dbReference type="OrthoDB" id="6155932at2759"/>
<dbReference type="PANTHER" id="PTHR47526">
    <property type="entry name" value="ATP-DEPENDENT DNA HELICASE"/>
    <property type="match status" value="1"/>
</dbReference>
<protein>
    <submittedName>
        <fullName evidence="2">Uncharacterized protein LOC110978544</fullName>
    </submittedName>
</protein>
<reference evidence="2" key="1">
    <citation type="submission" date="2025-08" db="UniProtKB">
        <authorList>
            <consortium name="RefSeq"/>
        </authorList>
    </citation>
    <scope>IDENTIFICATION</scope>
</reference>
<proteinExistence type="predicted"/>
<evidence type="ECO:0000313" key="1">
    <source>
        <dbReference type="Proteomes" id="UP000694845"/>
    </source>
</evidence>
<dbReference type="PANTHER" id="PTHR47526:SF4">
    <property type="entry name" value="SWIM-TYPE DOMAIN-CONTAINING PROTEIN"/>
    <property type="match status" value="1"/>
</dbReference>
<sequence>MAGLGEACSHIAATLFAIEVAVKMLREIACTSLPCTWLEPSGGHMNFAEGNEIDFTSPSCKRTLTMCQEGNSPKRTVQSRDIPVLTFEEASILYDAIKATGVRSAILAVVPKYAAEYIPKAITFNLPEPLSQLYKDEWSKLSYQELAKVCKDVFFSIRVTKEQLVLGKECVTKFPP</sequence>
<accession>A0A8B7Y9T0</accession>
<evidence type="ECO:0000313" key="2">
    <source>
        <dbReference type="RefSeq" id="XP_022089312.1"/>
    </source>
</evidence>
<gene>
    <name evidence="2" type="primary">LOC110978544</name>
</gene>
<dbReference type="GeneID" id="110978544"/>